<dbReference type="EMBL" id="FNNZ01000017">
    <property type="protein sequence ID" value="SDX21143.1"/>
    <property type="molecule type" value="Genomic_DNA"/>
</dbReference>
<feature type="transmembrane region" description="Helical" evidence="1">
    <location>
        <begin position="396"/>
        <end position="415"/>
    </location>
</feature>
<dbReference type="SUPFAM" id="SSF82693">
    <property type="entry name" value="Multidrug efflux transporter AcrB pore domain, PN1, PN2, PC1 and PC2 subdomains"/>
    <property type="match status" value="1"/>
</dbReference>
<dbReference type="Gene3D" id="1.20.1640.10">
    <property type="entry name" value="Multidrug efflux transporter AcrB transmembrane domain"/>
    <property type="match status" value="2"/>
</dbReference>
<feature type="transmembrane region" description="Helical" evidence="1">
    <location>
        <begin position="468"/>
        <end position="491"/>
    </location>
</feature>
<sequence length="1050" mass="114366">MTNSRPAKEKVIKGHQNDIIGLFAHHKVAANLLMAIMILSGIFALDRLNVQFFPSFDLDVVTVRVVWTGASAEDIEDGITNPLEQRLRSVDSLRKMTSTSTQGISAITIEFEEGVDPLLALDNVRRLVDDFRNLPQDAEKPEVALVNRYESVARLVLTGLERPDEMRHLARRFESELLERGIDKVEIRGLPLEEISIQIEQARLEELGLGLPQIGERVDAFSRDLPAGAIGRGEATRELRSLDKRRDSLEFGEIPIKTEETLNLQLGDIAEIERVPRDSTLQLSMNGSPAVEMVLQRAETGNSLAAAKVLDEWLAETRPLLPPGVELVVYDASWELIRDRIMLLVNNGATGLVAVVAILYLFLSGRVAFWVAWGIPVSFLATLYILYLAGGSINMMSLFALIMALGIIVDDAIVVGEDAMAHHQMGEDPLLAAEGGVRRMMAPVVASSLTTIAAFLPLMLVGGTIGNILNVIPLVIVAVILASLLESMLVLPSHLRSAFVHAHKVTPDSFRGRLDRGFEWFRDRAFRPLVTLAVHHRFVTIAGAVAALMIAVGLLAGGRLAFVFFPTPEGQIITANATFVAGTPRAQVDALIEQLEDTLWETERAFDQGKLVNLAIALHGSKADSGSGSAADQLGALQVELIAPDARDVRNEEFIRAWRERITLPAGLEGFTIASRRAGPPGRDLTVRLFGADAETLKAAALDISEVIKGLPGVTAVEDDMAFGREQIIYSLTPAGEALGLTVAELGTQLRTAFEGQLVQIFQDGADEVEVRVKLPRNERERLGTLERINIRLADGTSVPLTTVAEWHSRRGFEILRHAEGKLAVEVSADVDSDVNNVGTIIEGLISSTLPELQSAYGISYSFEGRSADQRETFADMRKGLILGLILIYVILAWVFSSYGWPLVVMTAIPFGLTGALFGHWLIGIDVTILSLFGMFGLSGIVVNDSIILVKFYQEQLDQGVASREALIEAASQRLRAVLLTSLTTIAGLTPLLFEKSVQAQFLIPMVTSIAFGLGFATILVLLVIPALLSIHDSVHGRLGRFFKVSPARA</sequence>
<feature type="transmembrane region" description="Helical" evidence="1">
    <location>
        <begin position="921"/>
        <end position="943"/>
    </location>
</feature>
<dbReference type="OrthoDB" id="5287122at2"/>
<dbReference type="Gene3D" id="3.30.70.1320">
    <property type="entry name" value="Multidrug efflux transporter AcrB pore domain like"/>
    <property type="match status" value="1"/>
</dbReference>
<name>A0A1H2ZUR5_THIRO</name>
<dbReference type="GO" id="GO:0005886">
    <property type="term" value="C:plasma membrane"/>
    <property type="evidence" value="ECO:0007669"/>
    <property type="project" value="TreeGrafter"/>
</dbReference>
<dbReference type="Gene3D" id="3.30.70.1430">
    <property type="entry name" value="Multidrug efflux transporter AcrB pore domain"/>
    <property type="match status" value="2"/>
</dbReference>
<dbReference type="InterPro" id="IPR027463">
    <property type="entry name" value="AcrB_DN_DC_subdom"/>
</dbReference>
<dbReference type="GO" id="GO:0042910">
    <property type="term" value="F:xenobiotic transmembrane transporter activity"/>
    <property type="evidence" value="ECO:0007669"/>
    <property type="project" value="TreeGrafter"/>
</dbReference>
<keyword evidence="3" id="KW-1185">Reference proteome</keyword>
<keyword evidence="1" id="KW-0472">Membrane</keyword>
<dbReference type="Pfam" id="PF00873">
    <property type="entry name" value="ACR_tran"/>
    <property type="match status" value="1"/>
</dbReference>
<dbReference type="Gene3D" id="3.30.2090.10">
    <property type="entry name" value="Multidrug efflux transporter AcrB TolC docking domain, DN and DC subdomains"/>
    <property type="match status" value="2"/>
</dbReference>
<dbReference type="Gene3D" id="3.30.70.1440">
    <property type="entry name" value="Multidrug efflux transporter AcrB pore domain"/>
    <property type="match status" value="1"/>
</dbReference>
<dbReference type="PRINTS" id="PR00702">
    <property type="entry name" value="ACRIFLAVINRP"/>
</dbReference>
<evidence type="ECO:0000256" key="1">
    <source>
        <dbReference type="SAM" id="Phobius"/>
    </source>
</evidence>
<dbReference type="PANTHER" id="PTHR32063">
    <property type="match status" value="1"/>
</dbReference>
<keyword evidence="1" id="KW-0812">Transmembrane</keyword>
<dbReference type="InterPro" id="IPR001036">
    <property type="entry name" value="Acrflvin-R"/>
</dbReference>
<dbReference type="PANTHER" id="PTHR32063:SF33">
    <property type="entry name" value="RND SUPERFAMILY EFFLUX PUMP PERMEASE COMPONENT"/>
    <property type="match status" value="1"/>
</dbReference>
<dbReference type="SUPFAM" id="SSF82714">
    <property type="entry name" value="Multidrug efflux transporter AcrB TolC docking domain, DN and DC subdomains"/>
    <property type="match status" value="2"/>
</dbReference>
<reference evidence="3" key="1">
    <citation type="submission" date="2016-10" db="EMBL/GenBank/DDBJ databases">
        <authorList>
            <person name="Varghese N."/>
            <person name="Submissions S."/>
        </authorList>
    </citation>
    <scope>NUCLEOTIDE SEQUENCE [LARGE SCALE GENOMIC DNA]</scope>
    <source>
        <strain evidence="3">DSM 217</strain>
    </source>
</reference>
<dbReference type="AlphaFoldDB" id="A0A1H2ZUR5"/>
<feature type="transmembrane region" description="Helical" evidence="1">
    <location>
        <begin position="977"/>
        <end position="994"/>
    </location>
</feature>
<evidence type="ECO:0000313" key="2">
    <source>
        <dbReference type="EMBL" id="SDX21143.1"/>
    </source>
</evidence>
<gene>
    <name evidence="2" type="ORF">SAMN05421783_11748</name>
</gene>
<accession>A0A1H2ZUR5</accession>
<dbReference type="STRING" id="1058.SAMN05421783_11748"/>
<dbReference type="RefSeq" id="WP_093034780.1">
    <property type="nucleotide sequence ID" value="NZ_FNNZ01000017.1"/>
</dbReference>
<feature type="transmembrane region" description="Helical" evidence="1">
    <location>
        <begin position="1006"/>
        <end position="1031"/>
    </location>
</feature>
<dbReference type="SUPFAM" id="SSF82866">
    <property type="entry name" value="Multidrug efflux transporter AcrB transmembrane domain"/>
    <property type="match status" value="2"/>
</dbReference>
<feature type="transmembrane region" description="Helical" evidence="1">
    <location>
        <begin position="369"/>
        <end position="389"/>
    </location>
</feature>
<keyword evidence="1" id="KW-1133">Transmembrane helix</keyword>
<protein>
    <submittedName>
        <fullName evidence="2">Multidrug efflux pump subunit AcrB</fullName>
    </submittedName>
</protein>
<feature type="transmembrane region" description="Helical" evidence="1">
    <location>
        <begin position="343"/>
        <end position="363"/>
    </location>
</feature>
<proteinExistence type="predicted"/>
<organism evidence="2 3">
    <name type="scientific">Thiocapsa roseopersicina</name>
    <dbReference type="NCBI Taxonomy" id="1058"/>
    <lineage>
        <taxon>Bacteria</taxon>
        <taxon>Pseudomonadati</taxon>
        <taxon>Pseudomonadota</taxon>
        <taxon>Gammaproteobacteria</taxon>
        <taxon>Chromatiales</taxon>
        <taxon>Chromatiaceae</taxon>
        <taxon>Thiocapsa</taxon>
    </lineage>
</organism>
<evidence type="ECO:0000313" key="3">
    <source>
        <dbReference type="Proteomes" id="UP000198816"/>
    </source>
</evidence>
<feature type="transmembrane region" description="Helical" evidence="1">
    <location>
        <begin position="538"/>
        <end position="562"/>
    </location>
</feature>
<feature type="transmembrane region" description="Helical" evidence="1">
    <location>
        <begin position="440"/>
        <end position="461"/>
    </location>
</feature>
<feature type="transmembrane region" description="Helical" evidence="1">
    <location>
        <begin position="880"/>
        <end position="901"/>
    </location>
</feature>
<dbReference type="Proteomes" id="UP000198816">
    <property type="component" value="Unassembled WGS sequence"/>
</dbReference>